<name>A0A9N9GUS3_9GLOM</name>
<sequence>GTGEVEESGDEDKIWDEIIYKDKEMDEREGYYMEGAFNETNAQGEQELDLPGPAVYLSQVEKFLTKTEEDQKEEETVEDKIREMEFDKKLEEEQIE</sequence>
<accession>A0A9N9GUS3</accession>
<keyword evidence="2" id="KW-1185">Reference proteome</keyword>
<dbReference type="AlphaFoldDB" id="A0A9N9GUS3"/>
<gene>
    <name evidence="1" type="ORF">AMORRO_LOCUS8957</name>
</gene>
<proteinExistence type="predicted"/>
<comment type="caution">
    <text evidence="1">The sequence shown here is derived from an EMBL/GenBank/DDBJ whole genome shotgun (WGS) entry which is preliminary data.</text>
</comment>
<reference evidence="1" key="1">
    <citation type="submission" date="2021-06" db="EMBL/GenBank/DDBJ databases">
        <authorList>
            <person name="Kallberg Y."/>
            <person name="Tangrot J."/>
            <person name="Rosling A."/>
        </authorList>
    </citation>
    <scope>NUCLEOTIDE SEQUENCE</scope>
    <source>
        <strain evidence="1">CL551</strain>
    </source>
</reference>
<evidence type="ECO:0000313" key="2">
    <source>
        <dbReference type="Proteomes" id="UP000789342"/>
    </source>
</evidence>
<dbReference type="Proteomes" id="UP000789342">
    <property type="component" value="Unassembled WGS sequence"/>
</dbReference>
<protein>
    <submittedName>
        <fullName evidence="1">9222_t:CDS:1</fullName>
    </submittedName>
</protein>
<feature type="non-terminal residue" evidence="1">
    <location>
        <position position="1"/>
    </location>
</feature>
<evidence type="ECO:0000313" key="1">
    <source>
        <dbReference type="EMBL" id="CAG8627976.1"/>
    </source>
</evidence>
<organism evidence="1 2">
    <name type="scientific">Acaulospora morrowiae</name>
    <dbReference type="NCBI Taxonomy" id="94023"/>
    <lineage>
        <taxon>Eukaryota</taxon>
        <taxon>Fungi</taxon>
        <taxon>Fungi incertae sedis</taxon>
        <taxon>Mucoromycota</taxon>
        <taxon>Glomeromycotina</taxon>
        <taxon>Glomeromycetes</taxon>
        <taxon>Diversisporales</taxon>
        <taxon>Acaulosporaceae</taxon>
        <taxon>Acaulospora</taxon>
    </lineage>
</organism>
<dbReference type="EMBL" id="CAJVPV010008221">
    <property type="protein sequence ID" value="CAG8627976.1"/>
    <property type="molecule type" value="Genomic_DNA"/>
</dbReference>